<dbReference type="SUPFAM" id="SSF54768">
    <property type="entry name" value="dsRNA-binding domain-like"/>
    <property type="match status" value="1"/>
</dbReference>
<keyword evidence="9" id="KW-1185">Reference proteome</keyword>
<accession>A0ABP0ZVX2</accession>
<organism evidence="8 9">
    <name type="scientific">Lodderomyces beijingensis</name>
    <dbReference type="NCBI Taxonomy" id="1775926"/>
    <lineage>
        <taxon>Eukaryota</taxon>
        <taxon>Fungi</taxon>
        <taxon>Dikarya</taxon>
        <taxon>Ascomycota</taxon>
        <taxon>Saccharomycotina</taxon>
        <taxon>Pichiomycetes</taxon>
        <taxon>Debaryomycetaceae</taxon>
        <taxon>Candida/Lodderomyces clade</taxon>
        <taxon>Lodderomyces</taxon>
    </lineage>
</organism>
<feature type="compositionally biased region" description="Low complexity" evidence="7">
    <location>
        <begin position="17"/>
        <end position="41"/>
    </location>
</feature>
<dbReference type="Gene3D" id="3.30.390.80">
    <property type="entry name" value="DNA repair protein Rad52/59/22"/>
    <property type="match status" value="1"/>
</dbReference>
<evidence type="ECO:0000256" key="1">
    <source>
        <dbReference type="ARBA" id="ARBA00006638"/>
    </source>
</evidence>
<dbReference type="GeneID" id="92210297"/>
<protein>
    <recommendedName>
        <fullName evidence="6">DNA repair and recombination protein RAD52</fullName>
    </recommendedName>
</protein>
<evidence type="ECO:0000256" key="3">
    <source>
        <dbReference type="ARBA" id="ARBA00023172"/>
    </source>
</evidence>
<evidence type="ECO:0000256" key="7">
    <source>
        <dbReference type="SAM" id="MobiDB-lite"/>
    </source>
</evidence>
<keyword evidence="3" id="KW-0233">DNA recombination</keyword>
<feature type="region of interest" description="Disordered" evidence="7">
    <location>
        <begin position="1"/>
        <end position="41"/>
    </location>
</feature>
<dbReference type="InterPro" id="IPR007232">
    <property type="entry name" value="Rad52_Rad59_Rad22"/>
</dbReference>
<gene>
    <name evidence="8" type="ORF">LODBEIA_P51010</name>
</gene>
<comment type="similarity">
    <text evidence="1">Belongs to the RAD52 family.</text>
</comment>
<evidence type="ECO:0000313" key="9">
    <source>
        <dbReference type="Proteomes" id="UP001497383"/>
    </source>
</evidence>
<evidence type="ECO:0000256" key="2">
    <source>
        <dbReference type="ARBA" id="ARBA00022763"/>
    </source>
</evidence>
<proteinExistence type="inferred from homology"/>
<feature type="compositionally biased region" description="Acidic residues" evidence="7">
    <location>
        <begin position="1"/>
        <end position="16"/>
    </location>
</feature>
<evidence type="ECO:0000313" key="8">
    <source>
        <dbReference type="EMBL" id="CAK9441232.1"/>
    </source>
</evidence>
<evidence type="ECO:0000256" key="5">
    <source>
        <dbReference type="ARBA" id="ARBA00037138"/>
    </source>
</evidence>
<dbReference type="EMBL" id="OZ022410">
    <property type="protein sequence ID" value="CAK9441232.1"/>
    <property type="molecule type" value="Genomic_DNA"/>
</dbReference>
<dbReference type="InterPro" id="IPR041247">
    <property type="entry name" value="Rad52_fam"/>
</dbReference>
<keyword evidence="2" id="KW-0227">DNA damage</keyword>
<sequence>MTTEEPNSDFGEEAGEEAAAGRGLSSLPGPSFSSSSSSSTTTTVFFPDLNQFEYELSQRGEDDYAVNDWALSKIGTLQAKLEQMQHLKDTKKYSGASGGFLKFPRSAIYNLANEVFGFNGWSTEILECTTSEIRNDVPTRVLANPRNDISGTAEDANSNSTDKARFVAYCTCRILLTLLDGTSKEGLGFGTATNLPHKYMCYAKCKKEAVTDAIKNAILGLRDLYFVHESNQLLQELNGGWLEK</sequence>
<dbReference type="PANTHER" id="PTHR12132:SF1">
    <property type="entry name" value="DNA REPAIR PROTEIN RAD52 HOMOLOG"/>
    <property type="match status" value="1"/>
</dbReference>
<comment type="function">
    <text evidence="5">Involved in DNA double-strand break (DSB) repair and recombination. Promotes the annealing of complementary single-stranded DNA and by stimulation of the RAD51 recombinase.</text>
</comment>
<dbReference type="InterPro" id="IPR042525">
    <property type="entry name" value="Rad52_Rad59_Rad22_sf"/>
</dbReference>
<dbReference type="Proteomes" id="UP001497383">
    <property type="component" value="Chromosome 6"/>
</dbReference>
<keyword evidence="4" id="KW-0234">DNA repair</keyword>
<evidence type="ECO:0000256" key="4">
    <source>
        <dbReference type="ARBA" id="ARBA00023204"/>
    </source>
</evidence>
<dbReference type="RefSeq" id="XP_066832039.1">
    <property type="nucleotide sequence ID" value="XM_066975397.1"/>
</dbReference>
<dbReference type="PANTHER" id="PTHR12132">
    <property type="entry name" value="DNA REPAIR AND RECOMBINATION PROTEIN RAD52, RAD59"/>
    <property type="match status" value="1"/>
</dbReference>
<name>A0ABP0ZVX2_9ASCO</name>
<reference evidence="8 9" key="1">
    <citation type="submission" date="2024-03" db="EMBL/GenBank/DDBJ databases">
        <authorList>
            <person name="Brejova B."/>
        </authorList>
    </citation>
    <scope>NUCLEOTIDE SEQUENCE [LARGE SCALE GENOMIC DNA]</scope>
    <source>
        <strain evidence="8 9">CBS 14171</strain>
    </source>
</reference>
<dbReference type="Pfam" id="PF04098">
    <property type="entry name" value="Rad52_Rad22"/>
    <property type="match status" value="1"/>
</dbReference>
<evidence type="ECO:0000256" key="6">
    <source>
        <dbReference type="ARBA" id="ARBA00041062"/>
    </source>
</evidence>